<comment type="caution">
    <text evidence="2">The sequence shown here is derived from an EMBL/GenBank/DDBJ whole genome shotgun (WGS) entry which is preliminary data.</text>
</comment>
<name>A0A0V1HX86_9BILA</name>
<keyword evidence="3" id="KW-1185">Reference proteome</keyword>
<evidence type="ECO:0000313" key="2">
    <source>
        <dbReference type="EMBL" id="KRZ15009.1"/>
    </source>
</evidence>
<reference evidence="2 3" key="1">
    <citation type="submission" date="2015-01" db="EMBL/GenBank/DDBJ databases">
        <title>Evolution of Trichinella species and genotypes.</title>
        <authorList>
            <person name="Korhonen P.K."/>
            <person name="Edoardo P."/>
            <person name="Giuseppe L.R."/>
            <person name="Gasser R.B."/>
        </authorList>
    </citation>
    <scope>NUCLEOTIDE SEQUENCE [LARGE SCALE GENOMIC DNA]</scope>
    <source>
        <strain evidence="2">ISS1029</strain>
    </source>
</reference>
<dbReference type="Proteomes" id="UP000055024">
    <property type="component" value="Unassembled WGS sequence"/>
</dbReference>
<feature type="transmembrane region" description="Helical" evidence="1">
    <location>
        <begin position="85"/>
        <end position="105"/>
    </location>
</feature>
<dbReference type="AlphaFoldDB" id="A0A0V1HX86"/>
<proteinExistence type="predicted"/>
<dbReference type="EMBL" id="JYDP01000020">
    <property type="protein sequence ID" value="KRZ15009.1"/>
    <property type="molecule type" value="Genomic_DNA"/>
</dbReference>
<protein>
    <submittedName>
        <fullName evidence="2">Uncharacterized protein</fullName>
    </submittedName>
</protein>
<keyword evidence="1" id="KW-0812">Transmembrane</keyword>
<feature type="transmembrane region" description="Helical" evidence="1">
    <location>
        <begin position="29"/>
        <end position="51"/>
    </location>
</feature>
<evidence type="ECO:0000256" key="1">
    <source>
        <dbReference type="SAM" id="Phobius"/>
    </source>
</evidence>
<organism evidence="2 3">
    <name type="scientific">Trichinella zimbabwensis</name>
    <dbReference type="NCBI Taxonomy" id="268475"/>
    <lineage>
        <taxon>Eukaryota</taxon>
        <taxon>Metazoa</taxon>
        <taxon>Ecdysozoa</taxon>
        <taxon>Nematoda</taxon>
        <taxon>Enoplea</taxon>
        <taxon>Dorylaimia</taxon>
        <taxon>Trichinellida</taxon>
        <taxon>Trichinellidae</taxon>
        <taxon>Trichinella</taxon>
    </lineage>
</organism>
<keyword evidence="1" id="KW-1133">Transmembrane helix</keyword>
<gene>
    <name evidence="2" type="ORF">T11_5030</name>
</gene>
<sequence length="121" mass="13997">MIKHRYGDRYLHNGALEISFRELEISEDLLLSGHFVFAVCFPMCALLILLLDMQEQLKEQESLESSAKVSLQTTPYLWHKCSLNLVQYFFVLGNSIFLHFPSISIDMMNVASSRFQMCIKS</sequence>
<keyword evidence="1" id="KW-0472">Membrane</keyword>
<accession>A0A0V1HX86</accession>
<evidence type="ECO:0000313" key="3">
    <source>
        <dbReference type="Proteomes" id="UP000055024"/>
    </source>
</evidence>